<dbReference type="PROSITE" id="PS51712">
    <property type="entry name" value="G_ENGA"/>
    <property type="match status" value="2"/>
</dbReference>
<evidence type="ECO:0000313" key="11">
    <source>
        <dbReference type="Proteomes" id="UP001530315"/>
    </source>
</evidence>
<feature type="compositionally biased region" description="Low complexity" evidence="8">
    <location>
        <begin position="154"/>
        <end position="166"/>
    </location>
</feature>
<keyword evidence="11" id="KW-1185">Reference proteome</keyword>
<dbReference type="PRINTS" id="PR00326">
    <property type="entry name" value="GTP1OBG"/>
</dbReference>
<feature type="region of interest" description="Disordered" evidence="8">
    <location>
        <begin position="138"/>
        <end position="172"/>
    </location>
</feature>
<dbReference type="NCBIfam" id="TIGR03594">
    <property type="entry name" value="GTPase_EngA"/>
    <property type="match status" value="1"/>
</dbReference>
<dbReference type="InterPro" id="IPR032859">
    <property type="entry name" value="KH_dom-like"/>
</dbReference>
<dbReference type="Pfam" id="PF14714">
    <property type="entry name" value="KH_dom-like"/>
    <property type="match status" value="1"/>
</dbReference>
<sequence>MLWYIQPYYIAHINHPLYLSTNVRTTKSLATLKATKEQLVAFRMTIMRTIFRSVALTTVSVLLAQDVESFSSSSMMMPSRSSSSMTTRGRPGPDDRPLYIICQFFGNRGTSTTRILSTVSDEEAEILLADFYDQVDFEEEEGEGGGGTTREYQQQRQHQQQPQQQQSVRRFKRPKKVPLIAVVGRPNVGKSALVNRLAGTQSGGAIVADEEGITRDRTYRNAEFLGEDFQLVDTGGLVFDDDDAIFAKEIREQAMIAIEESSGVILVVDGQVGPTAMDEQLASFLRTSVTKRMPVVLAVNKCESDKNGAYLASQFWNLGLGEPHAVSALHGVGTAELLEDVFEGIVEKGSAIRGFGTKVKEMEAAQRALIELDKAEPLEGEDETDMFLRMYGVGRTGDDVVRRYEEAMSAFDDVPTMEEINIAIVGRPNVGKSSLLNTIFGSNRAIVSDVAGTTRDSIDAVMERPPPVGSDPDALPTVYRFVDTAGIRRKGKVEYGTEFFMVNRALRAMRRADVVLLVLDATAGVTEQDRVLAQKISADGRACVIICNKWDAVIDKDESTYDKSVKYFREELPQVRWAPILFVSAATGQRCGKIYDAVDSAVRAHRRRISTSVLNEVLRDAILWQPPPARRNGAQAKIYYGSQVSTRPPTMVVFVNDPKLVNDNYRRYLDRKMRESLDGFESTPIRWMFRGRRVRDVTRNMNGAPGDGGSGTSFPFPHAA</sequence>
<dbReference type="InterPro" id="IPR015946">
    <property type="entry name" value="KH_dom-like_a/b"/>
</dbReference>
<dbReference type="Gene3D" id="3.40.50.300">
    <property type="entry name" value="P-loop containing nucleotide triphosphate hydrolases"/>
    <property type="match status" value="2"/>
</dbReference>
<evidence type="ECO:0000256" key="4">
    <source>
        <dbReference type="ARBA" id="ARBA00022737"/>
    </source>
</evidence>
<feature type="domain" description="EngA-type G" evidence="9">
    <location>
        <begin position="178"/>
        <end position="349"/>
    </location>
</feature>
<dbReference type="AlphaFoldDB" id="A0ABD3QTU7"/>
<dbReference type="Pfam" id="PF01926">
    <property type="entry name" value="MMR_HSR1"/>
    <property type="match status" value="2"/>
</dbReference>
<comment type="similarity">
    <text evidence="1">Belongs to the TRAFAC class TrmE-Era-EngA-EngB-Septin-like GTPase superfamily. EngA (Der) GTPase family.</text>
</comment>
<dbReference type="InterPro" id="IPR027417">
    <property type="entry name" value="P-loop_NTPase"/>
</dbReference>
<dbReference type="EMBL" id="JALLAZ020000109">
    <property type="protein sequence ID" value="KAL3803587.1"/>
    <property type="molecule type" value="Genomic_DNA"/>
</dbReference>
<evidence type="ECO:0000256" key="6">
    <source>
        <dbReference type="ARBA" id="ARBA00023134"/>
    </source>
</evidence>
<keyword evidence="6" id="KW-0342">GTP-binding</keyword>
<comment type="caution">
    <text evidence="10">The sequence shown here is derived from an EMBL/GenBank/DDBJ whole genome shotgun (WGS) entry which is preliminary data.</text>
</comment>
<dbReference type="Proteomes" id="UP001530315">
    <property type="component" value="Unassembled WGS sequence"/>
</dbReference>
<dbReference type="InterPro" id="IPR031166">
    <property type="entry name" value="G_ENGA"/>
</dbReference>
<dbReference type="PANTHER" id="PTHR43834">
    <property type="entry name" value="GTPASE DER"/>
    <property type="match status" value="1"/>
</dbReference>
<keyword evidence="4" id="KW-0677">Repeat</keyword>
<dbReference type="NCBIfam" id="TIGR00231">
    <property type="entry name" value="small_GTP"/>
    <property type="match status" value="2"/>
</dbReference>
<proteinExistence type="inferred from homology"/>
<evidence type="ECO:0000256" key="8">
    <source>
        <dbReference type="SAM" id="MobiDB-lite"/>
    </source>
</evidence>
<evidence type="ECO:0000256" key="2">
    <source>
        <dbReference type="ARBA" id="ARBA00020953"/>
    </source>
</evidence>
<accession>A0ABD3QTU7</accession>
<dbReference type="PANTHER" id="PTHR43834:SF6">
    <property type="entry name" value="GTPASE DER"/>
    <property type="match status" value="1"/>
</dbReference>
<dbReference type="SUPFAM" id="SSF52540">
    <property type="entry name" value="P-loop containing nucleoside triphosphate hydrolases"/>
    <property type="match status" value="2"/>
</dbReference>
<dbReference type="CDD" id="cd01895">
    <property type="entry name" value="EngA2"/>
    <property type="match status" value="1"/>
</dbReference>
<feature type="region of interest" description="Disordered" evidence="8">
    <location>
        <begin position="73"/>
        <end position="94"/>
    </location>
</feature>
<evidence type="ECO:0000259" key="9">
    <source>
        <dbReference type="PROSITE" id="PS51712"/>
    </source>
</evidence>
<protein>
    <recommendedName>
        <fullName evidence="2">GTPase Der</fullName>
    </recommendedName>
    <alternativeName>
        <fullName evidence="7">GTP-binding protein EngA</fullName>
    </alternativeName>
</protein>
<dbReference type="CDD" id="cd01894">
    <property type="entry name" value="EngA1"/>
    <property type="match status" value="1"/>
</dbReference>
<dbReference type="HAMAP" id="MF_00195">
    <property type="entry name" value="GTPase_Der"/>
    <property type="match status" value="1"/>
</dbReference>
<evidence type="ECO:0000256" key="1">
    <source>
        <dbReference type="ARBA" id="ARBA00008279"/>
    </source>
</evidence>
<evidence type="ECO:0000256" key="5">
    <source>
        <dbReference type="ARBA" id="ARBA00022741"/>
    </source>
</evidence>
<dbReference type="FunFam" id="3.30.300.20:FF:000004">
    <property type="entry name" value="GTPase Der"/>
    <property type="match status" value="1"/>
</dbReference>
<dbReference type="Gene3D" id="3.30.300.20">
    <property type="match status" value="1"/>
</dbReference>
<reference evidence="10 11" key="1">
    <citation type="submission" date="2024-10" db="EMBL/GenBank/DDBJ databases">
        <title>Updated reference genomes for cyclostephanoid diatoms.</title>
        <authorList>
            <person name="Roberts W.R."/>
            <person name="Alverson A.J."/>
        </authorList>
    </citation>
    <scope>NUCLEOTIDE SEQUENCE [LARGE SCALE GENOMIC DNA]</scope>
    <source>
        <strain evidence="10 11">AJA276-08</strain>
    </source>
</reference>
<keyword evidence="5" id="KW-0547">Nucleotide-binding</keyword>
<feature type="compositionally biased region" description="Low complexity" evidence="8">
    <location>
        <begin position="73"/>
        <end position="85"/>
    </location>
</feature>
<dbReference type="InterPro" id="IPR006073">
    <property type="entry name" value="GTP-bd"/>
</dbReference>
<feature type="domain" description="EngA-type G" evidence="9">
    <location>
        <begin position="420"/>
        <end position="606"/>
    </location>
</feature>
<dbReference type="InterPro" id="IPR016484">
    <property type="entry name" value="GTPase_Der"/>
</dbReference>
<dbReference type="InterPro" id="IPR005225">
    <property type="entry name" value="Small_GTP-bd"/>
</dbReference>
<dbReference type="FunFam" id="3.40.50.300:FF:000040">
    <property type="entry name" value="GTPase Der"/>
    <property type="match status" value="1"/>
</dbReference>
<feature type="region of interest" description="Disordered" evidence="8">
    <location>
        <begin position="699"/>
        <end position="720"/>
    </location>
</feature>
<dbReference type="GO" id="GO:0005525">
    <property type="term" value="F:GTP binding"/>
    <property type="evidence" value="ECO:0007669"/>
    <property type="project" value="UniProtKB-KW"/>
</dbReference>
<gene>
    <name evidence="10" type="ORF">ACHAW5_003368</name>
</gene>
<evidence type="ECO:0000256" key="7">
    <source>
        <dbReference type="ARBA" id="ARBA00032345"/>
    </source>
</evidence>
<keyword evidence="3" id="KW-0690">Ribosome biogenesis</keyword>
<dbReference type="GO" id="GO:0042254">
    <property type="term" value="P:ribosome biogenesis"/>
    <property type="evidence" value="ECO:0007669"/>
    <property type="project" value="UniProtKB-KW"/>
</dbReference>
<name>A0ABD3QTU7_9STRA</name>
<evidence type="ECO:0000256" key="3">
    <source>
        <dbReference type="ARBA" id="ARBA00022517"/>
    </source>
</evidence>
<evidence type="ECO:0000313" key="10">
    <source>
        <dbReference type="EMBL" id="KAL3803587.1"/>
    </source>
</evidence>
<organism evidence="10 11">
    <name type="scientific">Stephanodiscus triporus</name>
    <dbReference type="NCBI Taxonomy" id="2934178"/>
    <lineage>
        <taxon>Eukaryota</taxon>
        <taxon>Sar</taxon>
        <taxon>Stramenopiles</taxon>
        <taxon>Ochrophyta</taxon>
        <taxon>Bacillariophyta</taxon>
        <taxon>Coscinodiscophyceae</taxon>
        <taxon>Thalassiosirophycidae</taxon>
        <taxon>Stephanodiscales</taxon>
        <taxon>Stephanodiscaceae</taxon>
        <taxon>Stephanodiscus</taxon>
    </lineage>
</organism>